<feature type="compositionally biased region" description="Pro residues" evidence="1">
    <location>
        <begin position="11"/>
        <end position="20"/>
    </location>
</feature>
<evidence type="ECO:0000256" key="1">
    <source>
        <dbReference type="SAM" id="MobiDB-lite"/>
    </source>
</evidence>
<sequence length="154" mass="17516">MQNESSEEAPPLLPPKVPPRTHPIHVRNLLKLQYIEQSLSPNMEPHADDVASCHSRKASSVGFVEIDDLMKFQEEYKTRSSTGFYSSLRNIFSTGNTASATTSSSIPESHINPMFPVHKCSFSRSFTVLPYPPKKKRKSHLRRVFSCFSIFKHH</sequence>
<organism evidence="3 5">
    <name type="scientific">Caenorhabditis briggsae</name>
    <dbReference type="NCBI Taxonomy" id="6238"/>
    <lineage>
        <taxon>Eukaryota</taxon>
        <taxon>Metazoa</taxon>
        <taxon>Ecdysozoa</taxon>
        <taxon>Nematoda</taxon>
        <taxon>Chromadorea</taxon>
        <taxon>Rhabditida</taxon>
        <taxon>Rhabditina</taxon>
        <taxon>Rhabditomorpha</taxon>
        <taxon>Rhabditoidea</taxon>
        <taxon>Rhabditidae</taxon>
        <taxon>Peloderinae</taxon>
        <taxon>Caenorhabditis</taxon>
    </lineage>
</organism>
<dbReference type="Proteomes" id="UP000827892">
    <property type="component" value="Chromosome III"/>
</dbReference>
<evidence type="ECO:0000313" key="4">
    <source>
        <dbReference type="Proteomes" id="UP000827892"/>
    </source>
</evidence>
<dbReference type="EMBL" id="CP090893">
    <property type="protein sequence ID" value="ULU01502.1"/>
    <property type="molecule type" value="Genomic_DNA"/>
</dbReference>
<dbReference type="AlphaFoldDB" id="A0AAE9EL07"/>
<name>A0AAE9EL07_CAEBR</name>
<protein>
    <submittedName>
        <fullName evidence="3">Uncharacterized protein</fullName>
    </submittedName>
</protein>
<dbReference type="EMBL" id="CP092622">
    <property type="protein sequence ID" value="UMM24146.1"/>
    <property type="molecule type" value="Genomic_DNA"/>
</dbReference>
<evidence type="ECO:0000313" key="5">
    <source>
        <dbReference type="Proteomes" id="UP000829354"/>
    </source>
</evidence>
<accession>A0AAE9EL07</accession>
<feature type="region of interest" description="Disordered" evidence="1">
    <location>
        <begin position="1"/>
        <end position="20"/>
    </location>
</feature>
<reference evidence="3 5" key="1">
    <citation type="submission" date="2022-04" db="EMBL/GenBank/DDBJ databases">
        <title>Chromosome-level reference genomes for two strains of Caenorhabditis briggsae: an improved platform for comparative genomics.</title>
        <authorList>
            <person name="Stevens L."/>
            <person name="Andersen E."/>
        </authorList>
    </citation>
    <scope>NUCLEOTIDE SEQUENCE [LARGE SCALE GENOMIC DNA]</scope>
    <source>
        <strain evidence="3">VX34</strain>
        <tissue evidence="3">Whole-organism</tissue>
    </source>
</reference>
<dbReference type="OMA" id="VFSCFSI"/>
<evidence type="ECO:0000313" key="3">
    <source>
        <dbReference type="EMBL" id="UMM24146.1"/>
    </source>
</evidence>
<dbReference type="KEGG" id="cbr:CBG_09791"/>
<proteinExistence type="predicted"/>
<evidence type="ECO:0000313" key="2">
    <source>
        <dbReference type="EMBL" id="ULU01502.1"/>
    </source>
</evidence>
<reference evidence="2 4" key="2">
    <citation type="submission" date="2022-05" db="EMBL/GenBank/DDBJ databases">
        <title>Chromosome-level reference genomes for two strains of Caenorhabditis briggsae: an improved platform for comparative genomics.</title>
        <authorList>
            <person name="Stevens L."/>
            <person name="Andersen E.C."/>
        </authorList>
    </citation>
    <scope>NUCLEOTIDE SEQUENCE [LARGE SCALE GENOMIC DNA]</scope>
    <source>
        <strain evidence="2">QX1410_ONT</strain>
        <tissue evidence="2">Whole-organism</tissue>
    </source>
</reference>
<keyword evidence="5" id="KW-1185">Reference proteome</keyword>
<dbReference type="Proteomes" id="UP000829354">
    <property type="component" value="Chromosome III"/>
</dbReference>
<gene>
    <name evidence="2" type="ORF">L3Y34_001676</name>
    <name evidence="3" type="ORF">L5515_004520</name>
</gene>